<proteinExistence type="predicted"/>
<evidence type="ECO:0000313" key="2">
    <source>
        <dbReference type="Proteomes" id="UP001230649"/>
    </source>
</evidence>
<protein>
    <submittedName>
        <fullName evidence="1">Uncharacterized protein</fullName>
    </submittedName>
</protein>
<gene>
    <name evidence="1" type="ORF">QFC20_006463</name>
</gene>
<dbReference type="EMBL" id="JASBWS010000115">
    <property type="protein sequence ID" value="KAJ9096219.1"/>
    <property type="molecule type" value="Genomic_DNA"/>
</dbReference>
<accession>A0ACC2VA30</accession>
<evidence type="ECO:0000313" key="1">
    <source>
        <dbReference type="EMBL" id="KAJ9096219.1"/>
    </source>
</evidence>
<name>A0ACC2VA30_9TREE</name>
<comment type="caution">
    <text evidence="1">The sequence shown here is derived from an EMBL/GenBank/DDBJ whole genome shotgun (WGS) entry which is preliminary data.</text>
</comment>
<sequence length="188" mass="20998">MATVPALSIHGSNTPHQAIHSLGSDSPDEEKASLRLSDSSSSSEEDLLAKYHVPPDTGENKHRWDPKATWTEDELRKLTRKLDWKVTLVACICFAALQLDRSNISNALSDGMLKDLKLTTNQYNYGQVSLSARRRLETHIVTFRKMMAWSLVAISQVGLKNVHGFYATRALLGLLEGHVESTMFQEGF</sequence>
<organism evidence="1 2">
    <name type="scientific">Naganishia adeliensis</name>
    <dbReference type="NCBI Taxonomy" id="92952"/>
    <lineage>
        <taxon>Eukaryota</taxon>
        <taxon>Fungi</taxon>
        <taxon>Dikarya</taxon>
        <taxon>Basidiomycota</taxon>
        <taxon>Agaricomycotina</taxon>
        <taxon>Tremellomycetes</taxon>
        <taxon>Filobasidiales</taxon>
        <taxon>Filobasidiaceae</taxon>
        <taxon>Naganishia</taxon>
    </lineage>
</organism>
<dbReference type="Proteomes" id="UP001230649">
    <property type="component" value="Unassembled WGS sequence"/>
</dbReference>
<keyword evidence="2" id="KW-1185">Reference proteome</keyword>
<reference evidence="1" key="1">
    <citation type="submission" date="2023-04" db="EMBL/GenBank/DDBJ databases">
        <title>Draft Genome sequencing of Naganishia species isolated from polar environments using Oxford Nanopore Technology.</title>
        <authorList>
            <person name="Leo P."/>
            <person name="Venkateswaran K."/>
        </authorList>
    </citation>
    <scope>NUCLEOTIDE SEQUENCE</scope>
    <source>
        <strain evidence="1">MNA-CCFEE 5262</strain>
    </source>
</reference>